<protein>
    <recommendedName>
        <fullName evidence="9">Apolipoprotein N-acyltransferase</fullName>
        <shortName evidence="9">ALP N-acyltransferase</shortName>
        <ecNumber evidence="9">2.3.1.269</ecNumber>
    </recommendedName>
</protein>
<keyword evidence="3 9" id="KW-1003">Cell membrane</keyword>
<keyword evidence="7 9" id="KW-0472">Membrane</keyword>
<reference evidence="11" key="1">
    <citation type="submission" date="2017-02" db="EMBL/GenBank/DDBJ databases">
        <title>Draft Genome Sequence of the Salt Water Bacterium Oceanospirillum linum ATCC 11336.</title>
        <authorList>
            <person name="Trachtenberg A.M."/>
            <person name="Carney J.G."/>
            <person name="Linnane J.D."/>
            <person name="Rheaume B.A."/>
            <person name="Pitts N.L."/>
            <person name="Mykles D.L."/>
            <person name="Maclea K.S."/>
        </authorList>
    </citation>
    <scope>NUCLEOTIDE SEQUENCE [LARGE SCALE GENOMIC DNA]</scope>
    <source>
        <strain evidence="11">ATCC 11336</strain>
    </source>
</reference>
<comment type="caution">
    <text evidence="11">The sequence shown here is derived from an EMBL/GenBank/DDBJ whole genome shotgun (WGS) entry which is preliminary data.</text>
</comment>
<dbReference type="HAMAP" id="MF_01148">
    <property type="entry name" value="Lnt"/>
    <property type="match status" value="1"/>
</dbReference>
<feature type="transmembrane region" description="Helical" evidence="9">
    <location>
        <begin position="129"/>
        <end position="152"/>
    </location>
</feature>
<evidence type="ECO:0000256" key="2">
    <source>
        <dbReference type="ARBA" id="ARBA00010065"/>
    </source>
</evidence>
<evidence type="ECO:0000256" key="5">
    <source>
        <dbReference type="ARBA" id="ARBA00022692"/>
    </source>
</evidence>
<dbReference type="InterPro" id="IPR003010">
    <property type="entry name" value="C-N_Hydrolase"/>
</dbReference>
<evidence type="ECO:0000256" key="9">
    <source>
        <dbReference type="HAMAP-Rule" id="MF_01148"/>
    </source>
</evidence>
<dbReference type="InterPro" id="IPR045378">
    <property type="entry name" value="LNT_N"/>
</dbReference>
<dbReference type="EMBL" id="MTSD02000006">
    <property type="protein sequence ID" value="OOV86437.1"/>
    <property type="molecule type" value="Genomic_DNA"/>
</dbReference>
<dbReference type="UniPathway" id="UPA00666"/>
<dbReference type="InterPro" id="IPR004563">
    <property type="entry name" value="Apolipo_AcylTrfase"/>
</dbReference>
<evidence type="ECO:0000313" key="11">
    <source>
        <dbReference type="EMBL" id="OOV86437.1"/>
    </source>
</evidence>
<comment type="pathway">
    <text evidence="9">Protein modification; lipoprotein biosynthesis (N-acyl transfer).</text>
</comment>
<evidence type="ECO:0000256" key="1">
    <source>
        <dbReference type="ARBA" id="ARBA00004651"/>
    </source>
</evidence>
<evidence type="ECO:0000256" key="8">
    <source>
        <dbReference type="ARBA" id="ARBA00023315"/>
    </source>
</evidence>
<comment type="similarity">
    <text evidence="2 9">Belongs to the CN hydrolase family. Apolipoprotein N-acyltransferase subfamily.</text>
</comment>
<dbReference type="PANTHER" id="PTHR38686:SF1">
    <property type="entry name" value="APOLIPOPROTEIN N-ACYLTRANSFERASE"/>
    <property type="match status" value="1"/>
</dbReference>
<proteinExistence type="inferred from homology"/>
<dbReference type="GO" id="GO:0016410">
    <property type="term" value="F:N-acyltransferase activity"/>
    <property type="evidence" value="ECO:0007669"/>
    <property type="project" value="UniProtKB-UniRule"/>
</dbReference>
<sequence length="520" mass="57901">MALTGVFKNLSNRQGLHRYLLATLAGWLLPLSFAPYNYWLVAPLAITLLLTAMKAGQNAMELSGKFKANFTLGWFFGLGFFGNGVSWIYISIHDYGYTGVPLALVLTTVFVMALSLLSALQCGLYQRFFSYVSPVWSFPALWVLFEWIRSWLLTGFPWLYLGTGLVDSSISGWLPVGGVYLGSFLLVMTGSLLFQLSQQKLRLRTFTAWLTLIFAGGHLLNNIQWTLPSTKGAVEVALVQGNIDQNEKWQRQYRQKFLQLYYDLTLDVQNSDLVIWPETAVPLLHRNSGAYFDQVLADLPSGTALISGIPQQTNPGSGQPPQFYNSIMVKGAGEGLYQKQKLVPFGEYVPLEHLLRGAINFFNLPMSNFVAGSPDQSLLVAKDLKIAPFICYEVVYPEFVRQQAQDSDVLVTISNDSWFGHSVGPLQHLQMAQARAAENGRYMLRSTNNGVTAIIDSKGHILASAPQFEQAIVRGEVYSMTGQTPFAQTGSQPLLALCGLILLLQLLQSRKQERTIQLFH</sequence>
<dbReference type="NCBIfam" id="TIGR00546">
    <property type="entry name" value="lnt"/>
    <property type="match status" value="1"/>
</dbReference>
<comment type="catalytic activity">
    <reaction evidence="9">
        <text>N-terminal S-1,2-diacyl-sn-glyceryl-L-cysteinyl-[lipoprotein] + a glycerophospholipid = N-acyl-S-1,2-diacyl-sn-glyceryl-L-cysteinyl-[lipoprotein] + a 2-acyl-sn-glycero-3-phospholipid + H(+)</text>
        <dbReference type="Rhea" id="RHEA:48228"/>
        <dbReference type="Rhea" id="RHEA-COMP:14681"/>
        <dbReference type="Rhea" id="RHEA-COMP:14684"/>
        <dbReference type="ChEBI" id="CHEBI:15378"/>
        <dbReference type="ChEBI" id="CHEBI:136912"/>
        <dbReference type="ChEBI" id="CHEBI:140656"/>
        <dbReference type="ChEBI" id="CHEBI:140657"/>
        <dbReference type="ChEBI" id="CHEBI:140660"/>
        <dbReference type="EC" id="2.3.1.269"/>
    </reaction>
</comment>
<gene>
    <name evidence="9" type="primary">lnt</name>
    <name evidence="11" type="ORF">BTA35_0213060</name>
</gene>
<evidence type="ECO:0000256" key="6">
    <source>
        <dbReference type="ARBA" id="ARBA00022989"/>
    </source>
</evidence>
<dbReference type="STRING" id="966.BTA35_0213060"/>
<dbReference type="RefSeq" id="WP_078320253.1">
    <property type="nucleotide sequence ID" value="NZ_FXTS01000007.1"/>
</dbReference>
<keyword evidence="4 9" id="KW-0808">Transferase</keyword>
<evidence type="ECO:0000259" key="10">
    <source>
        <dbReference type="PROSITE" id="PS50263"/>
    </source>
</evidence>
<dbReference type="PANTHER" id="PTHR38686">
    <property type="entry name" value="APOLIPOPROTEIN N-ACYLTRANSFERASE"/>
    <property type="match status" value="1"/>
</dbReference>
<evidence type="ECO:0000256" key="3">
    <source>
        <dbReference type="ARBA" id="ARBA00022475"/>
    </source>
</evidence>
<feature type="transmembrane region" description="Helical" evidence="9">
    <location>
        <begin position="206"/>
        <end position="225"/>
    </location>
</feature>
<keyword evidence="5 9" id="KW-0812">Transmembrane</keyword>
<organism evidence="11 12">
    <name type="scientific">Oceanospirillum linum</name>
    <dbReference type="NCBI Taxonomy" id="966"/>
    <lineage>
        <taxon>Bacteria</taxon>
        <taxon>Pseudomonadati</taxon>
        <taxon>Pseudomonadota</taxon>
        <taxon>Gammaproteobacteria</taxon>
        <taxon>Oceanospirillales</taxon>
        <taxon>Oceanospirillaceae</taxon>
        <taxon>Oceanospirillum</taxon>
    </lineage>
</organism>
<evidence type="ECO:0000256" key="7">
    <source>
        <dbReference type="ARBA" id="ARBA00023136"/>
    </source>
</evidence>
<dbReference type="PROSITE" id="PS50263">
    <property type="entry name" value="CN_HYDROLASE"/>
    <property type="match status" value="1"/>
</dbReference>
<evidence type="ECO:0000313" key="12">
    <source>
        <dbReference type="Proteomes" id="UP000190064"/>
    </source>
</evidence>
<comment type="function">
    <text evidence="9">Catalyzes the phospholipid dependent N-acylation of the N-terminal cysteine of apolipoprotein, the last step in lipoprotein maturation.</text>
</comment>
<dbReference type="EC" id="2.3.1.269" evidence="9"/>
<dbReference type="Pfam" id="PF20154">
    <property type="entry name" value="LNT_N"/>
    <property type="match status" value="1"/>
</dbReference>
<evidence type="ECO:0000256" key="4">
    <source>
        <dbReference type="ARBA" id="ARBA00022679"/>
    </source>
</evidence>
<name>A0A1T1H9Q2_OCELI</name>
<dbReference type="Proteomes" id="UP000190064">
    <property type="component" value="Unassembled WGS sequence"/>
</dbReference>
<dbReference type="GO" id="GO:0005886">
    <property type="term" value="C:plasma membrane"/>
    <property type="evidence" value="ECO:0007669"/>
    <property type="project" value="UniProtKB-SubCell"/>
</dbReference>
<keyword evidence="8 9" id="KW-0012">Acyltransferase</keyword>
<feature type="transmembrane region" description="Helical" evidence="9">
    <location>
        <begin position="68"/>
        <end position="90"/>
    </location>
</feature>
<keyword evidence="6 9" id="KW-1133">Transmembrane helix</keyword>
<feature type="transmembrane region" description="Helical" evidence="9">
    <location>
        <begin position="172"/>
        <end position="194"/>
    </location>
</feature>
<accession>A0A1T1H9Q2</accession>
<dbReference type="AlphaFoldDB" id="A0A1T1H9Q2"/>
<comment type="subcellular location">
    <subcellularLocation>
        <location evidence="1 9">Cell membrane</location>
        <topology evidence="1 9">Multi-pass membrane protein</topology>
    </subcellularLocation>
</comment>
<dbReference type="SUPFAM" id="SSF56317">
    <property type="entry name" value="Carbon-nitrogen hydrolase"/>
    <property type="match status" value="1"/>
</dbReference>
<feature type="transmembrane region" description="Helical" evidence="9">
    <location>
        <begin position="36"/>
        <end position="56"/>
    </location>
</feature>
<feature type="domain" description="CN hydrolase" evidence="10">
    <location>
        <begin position="239"/>
        <end position="479"/>
    </location>
</feature>
<feature type="transmembrane region" description="Helical" evidence="9">
    <location>
        <begin position="96"/>
        <end position="117"/>
    </location>
</feature>
<dbReference type="Pfam" id="PF00795">
    <property type="entry name" value="CN_hydrolase"/>
    <property type="match status" value="1"/>
</dbReference>
<dbReference type="CDD" id="cd07571">
    <property type="entry name" value="ALP_N-acyl_transferase"/>
    <property type="match status" value="1"/>
</dbReference>
<dbReference type="GO" id="GO:0042158">
    <property type="term" value="P:lipoprotein biosynthetic process"/>
    <property type="evidence" value="ECO:0007669"/>
    <property type="project" value="UniProtKB-UniRule"/>
</dbReference>
<dbReference type="InterPro" id="IPR036526">
    <property type="entry name" value="C-N_Hydrolase_sf"/>
</dbReference>
<dbReference type="Gene3D" id="3.60.110.10">
    <property type="entry name" value="Carbon-nitrogen hydrolase"/>
    <property type="match status" value="1"/>
</dbReference>
<keyword evidence="12" id="KW-1185">Reference proteome</keyword>